<feature type="region of interest" description="Disordered" evidence="1">
    <location>
        <begin position="11"/>
        <end position="36"/>
    </location>
</feature>
<evidence type="ECO:0000313" key="3">
    <source>
        <dbReference type="Proteomes" id="UP000073492"/>
    </source>
</evidence>
<dbReference type="OrthoDB" id="3648100at2759"/>
<comment type="caution">
    <text evidence="2">The sequence shown here is derived from an EMBL/GenBank/DDBJ whole genome shotgun (WGS) entry which is preliminary data.</text>
</comment>
<protein>
    <submittedName>
        <fullName evidence="2">Uncharacterized protein</fullName>
    </submittedName>
</protein>
<reference evidence="2 3" key="1">
    <citation type="submission" date="2015-07" db="EMBL/GenBank/DDBJ databases">
        <title>Comparative genomics of the Sigatoka disease complex on banana suggests a link between parallel evolutionary changes in Pseudocercospora fijiensis and Pseudocercospora eumusae and increased virulence on the banana host.</title>
        <authorList>
            <person name="Chang T.-C."/>
            <person name="Salvucci A."/>
            <person name="Crous P.W."/>
            <person name="Stergiopoulos I."/>
        </authorList>
    </citation>
    <scope>NUCLEOTIDE SEQUENCE [LARGE SCALE GENOMIC DNA]</scope>
    <source>
        <strain evidence="2 3">CBS 116634</strain>
    </source>
</reference>
<gene>
    <name evidence="2" type="ORF">AC579_4469</name>
</gene>
<accession>A0A139GTR0</accession>
<name>A0A139GTR0_9PEZI</name>
<keyword evidence="3" id="KW-1185">Reference proteome</keyword>
<dbReference type="AlphaFoldDB" id="A0A139GTR0"/>
<dbReference type="EMBL" id="LFZO01001138">
    <property type="protein sequence ID" value="KXS93596.1"/>
    <property type="molecule type" value="Genomic_DNA"/>
</dbReference>
<evidence type="ECO:0000313" key="2">
    <source>
        <dbReference type="EMBL" id="KXS93596.1"/>
    </source>
</evidence>
<organism evidence="2 3">
    <name type="scientific">Pseudocercospora musae</name>
    <dbReference type="NCBI Taxonomy" id="113226"/>
    <lineage>
        <taxon>Eukaryota</taxon>
        <taxon>Fungi</taxon>
        <taxon>Dikarya</taxon>
        <taxon>Ascomycota</taxon>
        <taxon>Pezizomycotina</taxon>
        <taxon>Dothideomycetes</taxon>
        <taxon>Dothideomycetidae</taxon>
        <taxon>Mycosphaerellales</taxon>
        <taxon>Mycosphaerellaceae</taxon>
        <taxon>Pseudocercospora</taxon>
    </lineage>
</organism>
<sequence length="488" mass="55585">MNALSDLLGSLGVSGQQNHSTNQRNGGQSQSSGDMMTYPRRFPHHELWFKCPDLDLLPNGDFLDDVWLPDPESMDHRPKPNLQDFQLYEFGTDCFHIMQSDLPDVDLSYCHHPDAIDLFYHIDSLASNVGKTNISAIRHTMDLEFKYRVRLETHSDGESVTRQIDIGLAAFNEFISIDRPWVKLFAGVIYRKSAHSYLAGTTSLLGGDVVLASQDEEYCAERWAIREPRTASKLVKRLLVASDCDTARLDHFDDGSCQVKLPCGHVVDMTREEYLNPDENAWLNLACNFCGKRILEADDIAEHGMIEKLAQYEDLVQDQADWKDLDSAVRDTRTQHFYREILSAALFAAGRSFEAPEIVVPKLLQPINFEETSTAISALQAWLSQRDKVIMTTPRDLRQALTIIVQDALRSTCFPPDVSFVPTPPGWSRFLDMWLDRTVNFLVNRRCTVGYQEHQGVHYHDQSIWWADPAAESIQRNKIIDDLAKMAF</sequence>
<proteinExistence type="predicted"/>
<evidence type="ECO:0000256" key="1">
    <source>
        <dbReference type="SAM" id="MobiDB-lite"/>
    </source>
</evidence>
<dbReference type="Proteomes" id="UP000073492">
    <property type="component" value="Unassembled WGS sequence"/>
</dbReference>
<feature type="compositionally biased region" description="Polar residues" evidence="1">
    <location>
        <begin position="16"/>
        <end position="34"/>
    </location>
</feature>